<evidence type="ECO:0000313" key="2">
    <source>
        <dbReference type="Proteomes" id="UP000821845"/>
    </source>
</evidence>
<name>A0ACB7S1Q4_HYAAI</name>
<reference evidence="1" key="1">
    <citation type="submission" date="2020-05" db="EMBL/GenBank/DDBJ databases">
        <title>Large-scale comparative analyses of tick genomes elucidate their genetic diversity and vector capacities.</title>
        <authorList>
            <person name="Jia N."/>
            <person name="Wang J."/>
            <person name="Shi W."/>
            <person name="Du L."/>
            <person name="Sun Y."/>
            <person name="Zhan W."/>
            <person name="Jiang J."/>
            <person name="Wang Q."/>
            <person name="Zhang B."/>
            <person name="Ji P."/>
            <person name="Sakyi L.B."/>
            <person name="Cui X."/>
            <person name="Yuan T."/>
            <person name="Jiang B."/>
            <person name="Yang W."/>
            <person name="Lam T.T.-Y."/>
            <person name="Chang Q."/>
            <person name="Ding S."/>
            <person name="Wang X."/>
            <person name="Zhu J."/>
            <person name="Ruan X."/>
            <person name="Zhao L."/>
            <person name="Wei J."/>
            <person name="Que T."/>
            <person name="Du C."/>
            <person name="Cheng J."/>
            <person name="Dai P."/>
            <person name="Han X."/>
            <person name="Huang E."/>
            <person name="Gao Y."/>
            <person name="Liu J."/>
            <person name="Shao H."/>
            <person name="Ye R."/>
            <person name="Li L."/>
            <person name="Wei W."/>
            <person name="Wang X."/>
            <person name="Wang C."/>
            <person name="Yang T."/>
            <person name="Huo Q."/>
            <person name="Li W."/>
            <person name="Guo W."/>
            <person name="Chen H."/>
            <person name="Zhou L."/>
            <person name="Ni X."/>
            <person name="Tian J."/>
            <person name="Zhou Y."/>
            <person name="Sheng Y."/>
            <person name="Liu T."/>
            <person name="Pan Y."/>
            <person name="Xia L."/>
            <person name="Li J."/>
            <person name="Zhao F."/>
            <person name="Cao W."/>
        </authorList>
    </citation>
    <scope>NUCLEOTIDE SEQUENCE</scope>
    <source>
        <strain evidence="1">Hyas-2018</strain>
    </source>
</reference>
<proteinExistence type="predicted"/>
<dbReference type="EMBL" id="CM023486">
    <property type="protein sequence ID" value="KAH6928002.1"/>
    <property type="molecule type" value="Genomic_DNA"/>
</dbReference>
<comment type="caution">
    <text evidence="1">The sequence shown here is derived from an EMBL/GenBank/DDBJ whole genome shotgun (WGS) entry which is preliminary data.</text>
</comment>
<evidence type="ECO:0000313" key="1">
    <source>
        <dbReference type="EMBL" id="KAH6928002.1"/>
    </source>
</evidence>
<sequence length="340" mass="35538">MTPDVQITTSAACGEDHSDTESEECDSESDTAPNVTTKRNESKNASPCTTSAYPKSDQEGLLVKTSNSRFKPKKHGDRLPQCPPKTSDLTKSVIGPNMMRRDKDPLPVPAKPNPPLPGPKPAAQGNSSWSNRVRKGPQVSGSGGAASASPPSMIPQPTPPAPSSLTCEQIAFRQLQAQVAALTQAVKALANPSSSANTTSSGQAPEAMDSAPSQQRDTAELLAPIEARLSSLEAPMASMVTTIEDRLAAPLQTVFNCIPSMIAAQSPQVALTTRRAKLKRISNSKEHRPLSAVTKVDEQSGNSNATSDVSTGSSSGAPMNSFASVEAPQTFSSHDGGQQP</sequence>
<dbReference type="Proteomes" id="UP000821845">
    <property type="component" value="Chromosome 6"/>
</dbReference>
<accession>A0ACB7S1Q4</accession>
<keyword evidence="2" id="KW-1185">Reference proteome</keyword>
<gene>
    <name evidence="1" type="ORF">HPB50_010560</name>
</gene>
<organism evidence="1 2">
    <name type="scientific">Hyalomma asiaticum</name>
    <name type="common">Tick</name>
    <dbReference type="NCBI Taxonomy" id="266040"/>
    <lineage>
        <taxon>Eukaryota</taxon>
        <taxon>Metazoa</taxon>
        <taxon>Ecdysozoa</taxon>
        <taxon>Arthropoda</taxon>
        <taxon>Chelicerata</taxon>
        <taxon>Arachnida</taxon>
        <taxon>Acari</taxon>
        <taxon>Parasitiformes</taxon>
        <taxon>Ixodida</taxon>
        <taxon>Ixodoidea</taxon>
        <taxon>Ixodidae</taxon>
        <taxon>Hyalomminae</taxon>
        <taxon>Hyalomma</taxon>
    </lineage>
</organism>
<protein>
    <submittedName>
        <fullName evidence="1">Uncharacterized protein</fullName>
    </submittedName>
</protein>